<gene>
    <name evidence="1" type="ORF">METZ01_LOCUS343108</name>
</gene>
<dbReference type="EMBL" id="UINC01117668">
    <property type="protein sequence ID" value="SVC90254.1"/>
    <property type="molecule type" value="Genomic_DNA"/>
</dbReference>
<sequence length="96" mass="10758">MTLFGEEVCPRPSGCPITEEGVCVGCIQINVVETLVVSNSECPNYFELHHGGKTCEIQRNICGSSNRLCNQDFRGCKRVESSYNKRFTRNHGKIEC</sequence>
<reference evidence="1" key="1">
    <citation type="submission" date="2018-05" db="EMBL/GenBank/DDBJ databases">
        <authorList>
            <person name="Lanie J.A."/>
            <person name="Ng W.-L."/>
            <person name="Kazmierczak K.M."/>
            <person name="Andrzejewski T.M."/>
            <person name="Davidsen T.M."/>
            <person name="Wayne K.J."/>
            <person name="Tettelin H."/>
            <person name="Glass J.I."/>
            <person name="Rusch D."/>
            <person name="Podicherti R."/>
            <person name="Tsui H.-C.T."/>
            <person name="Winkler M.E."/>
        </authorList>
    </citation>
    <scope>NUCLEOTIDE SEQUENCE</scope>
</reference>
<protein>
    <submittedName>
        <fullName evidence="1">Uncharacterized protein</fullName>
    </submittedName>
</protein>
<proteinExistence type="predicted"/>
<name>A0A382QXM7_9ZZZZ</name>
<evidence type="ECO:0000313" key="1">
    <source>
        <dbReference type="EMBL" id="SVC90254.1"/>
    </source>
</evidence>
<dbReference type="AlphaFoldDB" id="A0A382QXM7"/>
<accession>A0A382QXM7</accession>
<organism evidence="1">
    <name type="scientific">marine metagenome</name>
    <dbReference type="NCBI Taxonomy" id="408172"/>
    <lineage>
        <taxon>unclassified sequences</taxon>
        <taxon>metagenomes</taxon>
        <taxon>ecological metagenomes</taxon>
    </lineage>
</organism>